<evidence type="ECO:0000313" key="2">
    <source>
        <dbReference type="Proteomes" id="UP001148662"/>
    </source>
</evidence>
<protein>
    <submittedName>
        <fullName evidence="1">Uncharacterized protein</fullName>
    </submittedName>
</protein>
<keyword evidence="2" id="KW-1185">Reference proteome</keyword>
<sequence length="410" mass="45410">MSNADDVEEYDDIDDLCIEPSSCQLYSPPFTEATPTTSSGSDLSDEDSMFSLRPEESFSDGSIAPDRDGSDLAMDVYDSFFLGCGEPIHHGLILTTMDTTDLFEPEVRINIPRSNQDAKPPAHPIIPHVYDQDLSSPNIQTMLDPHLFETPTNVRVRLPGMPSPEEHTSILDDTPRPGHGLDPYWNVPNSQHVRRVRTVDYPEVAIVTDVEWSEGLCRIPEVNGHVNQYSQAGAPLQYTDLDVFQRSADFMDYPQAVYGNAYTFAPDSYSYWSTGMDVPYNDYYDSHDTMFADPPSTYSMWPADMTVYGQPTNDEHAQAATLLSILNASSIPYTPASQPTNGSISCLEDPPIVKLAPIGYPTARPTPSSYHWPRSCGSSPNPSPLASPPSLHMYNEQAPPWPPLLSAQHN</sequence>
<name>A0ACC1TFQ7_9APHY</name>
<organism evidence="1 2">
    <name type="scientific">Phlebia brevispora</name>
    <dbReference type="NCBI Taxonomy" id="194682"/>
    <lineage>
        <taxon>Eukaryota</taxon>
        <taxon>Fungi</taxon>
        <taxon>Dikarya</taxon>
        <taxon>Basidiomycota</taxon>
        <taxon>Agaricomycotina</taxon>
        <taxon>Agaricomycetes</taxon>
        <taxon>Polyporales</taxon>
        <taxon>Meruliaceae</taxon>
        <taxon>Phlebia</taxon>
    </lineage>
</organism>
<accession>A0ACC1TFQ7</accession>
<proteinExistence type="predicted"/>
<dbReference type="EMBL" id="JANHOG010000015">
    <property type="protein sequence ID" value="KAJ3559648.1"/>
    <property type="molecule type" value="Genomic_DNA"/>
</dbReference>
<comment type="caution">
    <text evidence="1">The sequence shown here is derived from an EMBL/GenBank/DDBJ whole genome shotgun (WGS) entry which is preliminary data.</text>
</comment>
<dbReference type="Proteomes" id="UP001148662">
    <property type="component" value="Unassembled WGS sequence"/>
</dbReference>
<evidence type="ECO:0000313" key="1">
    <source>
        <dbReference type="EMBL" id="KAJ3559648.1"/>
    </source>
</evidence>
<gene>
    <name evidence="1" type="ORF">NM688_g220</name>
</gene>
<reference evidence="1" key="1">
    <citation type="submission" date="2022-07" db="EMBL/GenBank/DDBJ databases">
        <title>Genome Sequence of Phlebia brevispora.</title>
        <authorList>
            <person name="Buettner E."/>
        </authorList>
    </citation>
    <scope>NUCLEOTIDE SEQUENCE</scope>
    <source>
        <strain evidence="1">MPL23</strain>
    </source>
</reference>